<dbReference type="RefSeq" id="WP_165792079.1">
    <property type="nucleotide sequence ID" value="NZ_BFAV01000112.1"/>
</dbReference>
<dbReference type="Proteomes" id="UP000239549">
    <property type="component" value="Unassembled WGS sequence"/>
</dbReference>
<comment type="caution">
    <text evidence="1">The sequence shown here is derived from an EMBL/GenBank/DDBJ whole genome shotgun (WGS) entry which is preliminary data.</text>
</comment>
<gene>
    <name evidence="1" type="ORF">DCCM_2746</name>
</gene>
<reference evidence="2" key="1">
    <citation type="submission" date="2018-02" db="EMBL/GenBank/DDBJ databases">
        <title>Genome sequence of Desulfocucumis palustris strain NAW-5.</title>
        <authorList>
            <person name="Watanabe M."/>
            <person name="Kojima H."/>
            <person name="Fukui M."/>
        </authorList>
    </citation>
    <scope>NUCLEOTIDE SEQUENCE [LARGE SCALE GENOMIC DNA]</scope>
    <source>
        <strain evidence="2">NAW-5</strain>
    </source>
</reference>
<evidence type="ECO:0000313" key="1">
    <source>
        <dbReference type="EMBL" id="GBF33640.1"/>
    </source>
</evidence>
<protein>
    <submittedName>
        <fullName evidence="1">Uncharacterized protein</fullName>
    </submittedName>
</protein>
<dbReference type="EMBL" id="BFAV01000112">
    <property type="protein sequence ID" value="GBF33640.1"/>
    <property type="molecule type" value="Genomic_DNA"/>
</dbReference>
<sequence>MFEKKCCAETFVSAQHPFSTNGKPLYGYIIMPPVQQGVKQLENCEKQ</sequence>
<evidence type="ECO:0000313" key="2">
    <source>
        <dbReference type="Proteomes" id="UP000239549"/>
    </source>
</evidence>
<proteinExistence type="predicted"/>
<name>A0A2L2XBY0_9FIRM</name>
<keyword evidence="2" id="KW-1185">Reference proteome</keyword>
<accession>A0A2L2XBY0</accession>
<dbReference type="AlphaFoldDB" id="A0A2L2XBY0"/>
<organism evidence="1 2">
    <name type="scientific">Desulfocucumis palustris</name>
    <dbReference type="NCBI Taxonomy" id="1898651"/>
    <lineage>
        <taxon>Bacteria</taxon>
        <taxon>Bacillati</taxon>
        <taxon>Bacillota</taxon>
        <taxon>Clostridia</taxon>
        <taxon>Eubacteriales</taxon>
        <taxon>Desulfocucumaceae</taxon>
        <taxon>Desulfocucumis</taxon>
    </lineage>
</organism>